<organism evidence="13 14">
    <name type="scientific">Spirosoma endophyticum</name>
    <dbReference type="NCBI Taxonomy" id="662367"/>
    <lineage>
        <taxon>Bacteria</taxon>
        <taxon>Pseudomonadati</taxon>
        <taxon>Bacteroidota</taxon>
        <taxon>Cytophagia</taxon>
        <taxon>Cytophagales</taxon>
        <taxon>Cytophagaceae</taxon>
        <taxon>Spirosoma</taxon>
    </lineage>
</organism>
<keyword evidence="2 8" id="KW-0813">Transport</keyword>
<dbReference type="InterPro" id="IPR012910">
    <property type="entry name" value="Plug_dom"/>
</dbReference>
<reference evidence="13 14" key="1">
    <citation type="submission" date="2016-10" db="EMBL/GenBank/DDBJ databases">
        <authorList>
            <person name="de Groot N.N."/>
        </authorList>
    </citation>
    <scope>NUCLEOTIDE SEQUENCE [LARGE SCALE GENOMIC DNA]</scope>
    <source>
        <strain evidence="13 14">DSM 26130</strain>
    </source>
</reference>
<keyword evidence="4 8" id="KW-0812">Transmembrane</keyword>
<feature type="domain" description="TonB-dependent receptor-like beta-barrel" evidence="11">
    <location>
        <begin position="342"/>
        <end position="816"/>
    </location>
</feature>
<dbReference type="InterPro" id="IPR008969">
    <property type="entry name" value="CarboxyPept-like_regulatory"/>
</dbReference>
<proteinExistence type="inferred from homology"/>
<dbReference type="PANTHER" id="PTHR47234:SF3">
    <property type="entry name" value="SECRETIN_TONB SHORT N-TERMINAL DOMAIN-CONTAINING PROTEIN"/>
    <property type="match status" value="1"/>
</dbReference>
<dbReference type="Pfam" id="PF13715">
    <property type="entry name" value="CarbopepD_reg_2"/>
    <property type="match status" value="1"/>
</dbReference>
<protein>
    <submittedName>
        <fullName evidence="13">Iron complex outermembrane recepter protein</fullName>
    </submittedName>
</protein>
<evidence type="ECO:0000256" key="4">
    <source>
        <dbReference type="ARBA" id="ARBA00022692"/>
    </source>
</evidence>
<dbReference type="InterPro" id="IPR037066">
    <property type="entry name" value="Plug_dom_sf"/>
</dbReference>
<evidence type="ECO:0000256" key="1">
    <source>
        <dbReference type="ARBA" id="ARBA00004571"/>
    </source>
</evidence>
<accession>A0A1I1PWT8</accession>
<evidence type="ECO:0000256" key="5">
    <source>
        <dbReference type="ARBA" id="ARBA00023077"/>
    </source>
</evidence>
<evidence type="ECO:0000259" key="11">
    <source>
        <dbReference type="Pfam" id="PF00593"/>
    </source>
</evidence>
<evidence type="ECO:0000259" key="12">
    <source>
        <dbReference type="Pfam" id="PF07715"/>
    </source>
</evidence>
<comment type="subcellular location">
    <subcellularLocation>
        <location evidence="1 8">Cell outer membrane</location>
        <topology evidence="1 8">Multi-pass membrane protein</topology>
    </subcellularLocation>
</comment>
<dbReference type="OrthoDB" id="9805434at2"/>
<sequence>MNTNVLAICWLLSATAFAQNIRGRVTDESTKSPLPGATIVVVGQQLGTTTNGEGDFSLKLTPGPYTLRISSIGFESLDQAVTVEASGTTTVNLALKPTQTSLSEVMVVGSRNLNRSVTDSPAPIDIIDVRQVTSKMGQLDVNQLLQFVAPSFNSNRQTGSDGADHVDPASLRGLGPDQTLVLINGKRQHQSSLVTLFGTRGRGNTGTDLNTIPAAAIERIEILRDGAAAQYGSDAIAGVINIVLKTSTNQLTANVNYGAYQAKYRFDNQKFDGGNLNVNANYGWRIGKTGFLNVTGDYNQRDHTNRANTPGIDSTLQRRQYGDSKITNSSFYANAQIPLTTNTNIYAFGGINARKGDAYAWTRAADSDRNIPSIYPDGFDPIITSKILDGTFAAGVRTNFRGWNVDFGNIFGSNRFDYGVKNTLNASMGPSSPREFNAGGFQLQQNVTGLHFTRFYKNTLQGLNIAFGSEFRYEDYKIFAGEEASYRAYDITKAAGSQGFPGFQPSNELNKSRTNLGLYVDGEIDITKAFMVGAAARYENYSDFGSTLNGKLSSRLTISPAFMLRGTLSTGFRAPSLAQTYFNSTITNFVGGQAVQVQIAQSGSAITQALGVPPLKQETSLNASLGFTSQLGSGFSLTVDAYYVRIKDRIVLTGQFSDDLPAISDALKALNVSRVQFFTNAISTRTRGIDIVLAHHTQLGNGRLNTSLGMNFNSLDTTSVNTNAKLKPYKDLYFDLREYYFVKASAPPSKMNLTIDYSINKWAFLLRFVRFGEVKLANWSYKSDELDIYKPKVTTDLSVSYRFTPQVGLSIGGSNILNVYPDMHRADLTESGGAWDPVQMGINGAYWFGKLNFRF</sequence>
<evidence type="ECO:0000256" key="2">
    <source>
        <dbReference type="ARBA" id="ARBA00022448"/>
    </source>
</evidence>
<keyword evidence="3 8" id="KW-1134">Transmembrane beta strand</keyword>
<keyword evidence="10" id="KW-0732">Signal</keyword>
<evidence type="ECO:0000256" key="3">
    <source>
        <dbReference type="ARBA" id="ARBA00022452"/>
    </source>
</evidence>
<keyword evidence="7 8" id="KW-0998">Cell outer membrane</keyword>
<evidence type="ECO:0000256" key="10">
    <source>
        <dbReference type="SAM" id="SignalP"/>
    </source>
</evidence>
<dbReference type="CDD" id="cd01347">
    <property type="entry name" value="ligand_gated_channel"/>
    <property type="match status" value="1"/>
</dbReference>
<dbReference type="InterPro" id="IPR039426">
    <property type="entry name" value="TonB-dep_rcpt-like"/>
</dbReference>
<comment type="similarity">
    <text evidence="8 9">Belongs to the TonB-dependent receptor family.</text>
</comment>
<dbReference type="Pfam" id="PF00593">
    <property type="entry name" value="TonB_dep_Rec_b-barrel"/>
    <property type="match status" value="1"/>
</dbReference>
<dbReference type="Proteomes" id="UP000198598">
    <property type="component" value="Unassembled WGS sequence"/>
</dbReference>
<dbReference type="InterPro" id="IPR036942">
    <property type="entry name" value="Beta-barrel_TonB_sf"/>
</dbReference>
<dbReference type="Pfam" id="PF07715">
    <property type="entry name" value="Plug"/>
    <property type="match status" value="1"/>
</dbReference>
<dbReference type="PANTHER" id="PTHR47234">
    <property type="match status" value="1"/>
</dbReference>
<dbReference type="Gene3D" id="2.40.170.20">
    <property type="entry name" value="TonB-dependent receptor, beta-barrel domain"/>
    <property type="match status" value="1"/>
</dbReference>
<evidence type="ECO:0000313" key="13">
    <source>
        <dbReference type="EMBL" id="SFD14132.1"/>
    </source>
</evidence>
<dbReference type="Gene3D" id="2.60.40.1120">
    <property type="entry name" value="Carboxypeptidase-like, regulatory domain"/>
    <property type="match status" value="1"/>
</dbReference>
<dbReference type="GO" id="GO:0009279">
    <property type="term" value="C:cell outer membrane"/>
    <property type="evidence" value="ECO:0007669"/>
    <property type="project" value="UniProtKB-SubCell"/>
</dbReference>
<dbReference type="SUPFAM" id="SSF56935">
    <property type="entry name" value="Porins"/>
    <property type="match status" value="1"/>
</dbReference>
<keyword evidence="14" id="KW-1185">Reference proteome</keyword>
<dbReference type="PROSITE" id="PS52016">
    <property type="entry name" value="TONB_DEPENDENT_REC_3"/>
    <property type="match status" value="1"/>
</dbReference>
<dbReference type="AlphaFoldDB" id="A0A1I1PWT8"/>
<feature type="signal peptide" evidence="10">
    <location>
        <begin position="1"/>
        <end position="18"/>
    </location>
</feature>
<dbReference type="Gene3D" id="2.170.130.10">
    <property type="entry name" value="TonB-dependent receptor, plug domain"/>
    <property type="match status" value="1"/>
</dbReference>
<name>A0A1I1PWT8_9BACT</name>
<feature type="domain" description="TonB-dependent receptor plug" evidence="12">
    <location>
        <begin position="117"/>
        <end position="239"/>
    </location>
</feature>
<evidence type="ECO:0000256" key="8">
    <source>
        <dbReference type="PROSITE-ProRule" id="PRU01360"/>
    </source>
</evidence>
<keyword evidence="5 9" id="KW-0798">TonB box</keyword>
<evidence type="ECO:0000256" key="6">
    <source>
        <dbReference type="ARBA" id="ARBA00023136"/>
    </source>
</evidence>
<feature type="chain" id="PRO_5011537835" evidence="10">
    <location>
        <begin position="19"/>
        <end position="855"/>
    </location>
</feature>
<evidence type="ECO:0000256" key="7">
    <source>
        <dbReference type="ARBA" id="ARBA00023237"/>
    </source>
</evidence>
<gene>
    <name evidence="13" type="ORF">SAMN05216167_103471</name>
</gene>
<dbReference type="InterPro" id="IPR000531">
    <property type="entry name" value="Beta-barrel_TonB"/>
</dbReference>
<dbReference type="STRING" id="662367.SAMN05216167_103471"/>
<evidence type="ECO:0000313" key="14">
    <source>
        <dbReference type="Proteomes" id="UP000198598"/>
    </source>
</evidence>
<dbReference type="RefSeq" id="WP_093826006.1">
    <property type="nucleotide sequence ID" value="NZ_FOLQ01000003.1"/>
</dbReference>
<evidence type="ECO:0000256" key="9">
    <source>
        <dbReference type="RuleBase" id="RU003357"/>
    </source>
</evidence>
<dbReference type="SUPFAM" id="SSF49464">
    <property type="entry name" value="Carboxypeptidase regulatory domain-like"/>
    <property type="match status" value="1"/>
</dbReference>
<keyword evidence="6 8" id="KW-0472">Membrane</keyword>
<dbReference type="EMBL" id="FOLQ01000003">
    <property type="protein sequence ID" value="SFD14132.1"/>
    <property type="molecule type" value="Genomic_DNA"/>
</dbReference>